<feature type="compositionally biased region" description="Basic and acidic residues" evidence="14">
    <location>
        <begin position="1"/>
        <end position="17"/>
    </location>
</feature>
<evidence type="ECO:0000256" key="14">
    <source>
        <dbReference type="SAM" id="MobiDB-lite"/>
    </source>
</evidence>
<accession>A0A6F9DNJ0</accession>
<evidence type="ECO:0000256" key="4">
    <source>
        <dbReference type="ARBA" id="ARBA00012759"/>
    </source>
</evidence>
<evidence type="ECO:0000313" key="16">
    <source>
        <dbReference type="EMBL" id="CAB3264600.1"/>
    </source>
</evidence>
<comment type="catalytic activity">
    <reaction evidence="1">
        <text>Thiol-dependent hydrolysis of ester, thioester, amide, peptide and isopeptide bonds formed by the C-terminal Gly of ubiquitin (a 76-residue protein attached to proteins as an intracellular targeting signal).</text>
        <dbReference type="EC" id="3.4.19.12"/>
    </reaction>
</comment>
<keyword evidence="7" id="KW-0833">Ubl conjugation pathway</keyword>
<evidence type="ECO:0000256" key="9">
    <source>
        <dbReference type="ARBA" id="ARBA00022807"/>
    </source>
</evidence>
<keyword evidence="11" id="KW-0539">Nucleus</keyword>
<evidence type="ECO:0000256" key="11">
    <source>
        <dbReference type="ARBA" id="ARBA00023242"/>
    </source>
</evidence>
<dbReference type="FunFam" id="3.90.70.80:FF:000005">
    <property type="entry name" value="OTU domain-containing protein 3"/>
    <property type="match status" value="1"/>
</dbReference>
<dbReference type="GO" id="GO:0005634">
    <property type="term" value="C:nucleus"/>
    <property type="evidence" value="ECO:0007669"/>
    <property type="project" value="UniProtKB-SubCell"/>
</dbReference>
<evidence type="ECO:0000256" key="2">
    <source>
        <dbReference type="ARBA" id="ARBA00004123"/>
    </source>
</evidence>
<comment type="function">
    <text evidence="12">Deubiquitinating enzyme that hydrolyzes 'Lys-6'- and 'Lys-11'-linked polyubiquitin. Also hydrolyzes heterotypic (mixed and branched) and homotypic chains. Important regulator of energy metabolism. Glucose and fatty acids trigger its nuclear translocation by CBP-dependent acetylation. In the nucleus, deubiquitinates and stabilizes the nuclear receptor PPARD regulating the expression of various genes involved in glucose and lipid metabolism and oxidative phosphorylation. Also acts as a negative regulator of the ribosome quality control (RQC) by mediating deubiquitination of 40S ribosomal proteins RPS10/eS10 and RPS20/uS10, thereby antagonizing ZNF598-mediated 40S ubiquitination.</text>
</comment>
<feature type="compositionally biased region" description="Basic and acidic residues" evidence="14">
    <location>
        <begin position="323"/>
        <end position="341"/>
    </location>
</feature>
<dbReference type="GO" id="GO:0006508">
    <property type="term" value="P:proteolysis"/>
    <property type="evidence" value="ECO:0007669"/>
    <property type="project" value="UniProtKB-KW"/>
</dbReference>
<evidence type="ECO:0000259" key="15">
    <source>
        <dbReference type="PROSITE" id="PS50802"/>
    </source>
</evidence>
<feature type="domain" description="OTU" evidence="15">
    <location>
        <begin position="53"/>
        <end position="177"/>
    </location>
</feature>
<feature type="region of interest" description="Disordered" evidence="14">
    <location>
        <begin position="260"/>
        <end position="367"/>
    </location>
</feature>
<evidence type="ECO:0000256" key="1">
    <source>
        <dbReference type="ARBA" id="ARBA00000707"/>
    </source>
</evidence>
<dbReference type="PANTHER" id="PTHR12419:SF7">
    <property type="entry name" value="OTU DOMAIN-CONTAINING PROTEIN 3"/>
    <property type="match status" value="1"/>
</dbReference>
<dbReference type="GO" id="GO:0004843">
    <property type="term" value="F:cysteine-type deubiquitinase activity"/>
    <property type="evidence" value="ECO:0007669"/>
    <property type="project" value="UniProtKB-EC"/>
</dbReference>
<dbReference type="InterPro" id="IPR003323">
    <property type="entry name" value="OTU_dom"/>
</dbReference>
<keyword evidence="5" id="KW-0963">Cytoplasm</keyword>
<evidence type="ECO:0000256" key="12">
    <source>
        <dbReference type="ARBA" id="ARBA00059041"/>
    </source>
</evidence>
<dbReference type="PROSITE" id="PS50802">
    <property type="entry name" value="OTU"/>
    <property type="match status" value="1"/>
</dbReference>
<evidence type="ECO:0000256" key="5">
    <source>
        <dbReference type="ARBA" id="ARBA00022490"/>
    </source>
</evidence>
<dbReference type="GO" id="GO:0005737">
    <property type="term" value="C:cytoplasm"/>
    <property type="evidence" value="ECO:0007669"/>
    <property type="project" value="UniProtKB-SubCell"/>
</dbReference>
<dbReference type="GO" id="GO:0016579">
    <property type="term" value="P:protein deubiquitination"/>
    <property type="evidence" value="ECO:0007669"/>
    <property type="project" value="TreeGrafter"/>
</dbReference>
<organism evidence="16">
    <name type="scientific">Phallusia mammillata</name>
    <dbReference type="NCBI Taxonomy" id="59560"/>
    <lineage>
        <taxon>Eukaryota</taxon>
        <taxon>Metazoa</taxon>
        <taxon>Chordata</taxon>
        <taxon>Tunicata</taxon>
        <taxon>Ascidiacea</taxon>
        <taxon>Phlebobranchia</taxon>
        <taxon>Ascidiidae</taxon>
        <taxon>Phallusia</taxon>
    </lineage>
</organism>
<gene>
    <name evidence="16" type="primary">Otud3</name>
</gene>
<reference evidence="16" key="1">
    <citation type="submission" date="2020-04" db="EMBL/GenBank/DDBJ databases">
        <authorList>
            <person name="Neveu A P."/>
        </authorList>
    </citation>
    <scope>NUCLEOTIDE SEQUENCE</scope>
    <source>
        <tissue evidence="16">Whole embryo</tissue>
    </source>
</reference>
<comment type="subcellular location">
    <subcellularLocation>
        <location evidence="3">Cytoplasm</location>
    </subcellularLocation>
    <subcellularLocation>
        <location evidence="2">Nucleus</location>
    </subcellularLocation>
</comment>
<dbReference type="CDD" id="cd22770">
    <property type="entry name" value="OTU_OTUD3"/>
    <property type="match status" value="1"/>
</dbReference>
<evidence type="ECO:0000256" key="3">
    <source>
        <dbReference type="ARBA" id="ARBA00004496"/>
    </source>
</evidence>
<dbReference type="EC" id="3.4.19.12" evidence="4"/>
<dbReference type="EMBL" id="LR788738">
    <property type="protein sequence ID" value="CAB3264600.1"/>
    <property type="molecule type" value="mRNA"/>
</dbReference>
<proteinExistence type="evidence at transcript level"/>
<keyword evidence="8" id="KW-0378">Hydrolase</keyword>
<dbReference type="Gene3D" id="3.90.70.80">
    <property type="match status" value="1"/>
</dbReference>
<keyword evidence="6" id="KW-0645">Protease</keyword>
<feature type="compositionally biased region" description="Basic and acidic residues" evidence="14">
    <location>
        <begin position="191"/>
        <end position="202"/>
    </location>
</feature>
<evidence type="ECO:0000256" key="6">
    <source>
        <dbReference type="ARBA" id="ARBA00022670"/>
    </source>
</evidence>
<evidence type="ECO:0000256" key="10">
    <source>
        <dbReference type="ARBA" id="ARBA00022990"/>
    </source>
</evidence>
<feature type="region of interest" description="Disordered" evidence="14">
    <location>
        <begin position="1"/>
        <end position="31"/>
    </location>
</feature>
<evidence type="ECO:0000256" key="13">
    <source>
        <dbReference type="ARBA" id="ARBA00074859"/>
    </source>
</evidence>
<protein>
    <recommendedName>
        <fullName evidence="13">OTU domain-containing protein 3</fullName>
        <ecNumber evidence="4">3.4.19.12</ecNumber>
    </recommendedName>
</protein>
<name>A0A6F9DNJ0_9ASCI</name>
<dbReference type="AlphaFoldDB" id="A0A6F9DNJ0"/>
<dbReference type="InterPro" id="IPR050704">
    <property type="entry name" value="Peptidase_C85-like"/>
</dbReference>
<dbReference type="InterPro" id="IPR038765">
    <property type="entry name" value="Papain-like_cys_pep_sf"/>
</dbReference>
<evidence type="ECO:0000256" key="8">
    <source>
        <dbReference type="ARBA" id="ARBA00022801"/>
    </source>
</evidence>
<feature type="compositionally biased region" description="Polar residues" evidence="14">
    <location>
        <begin position="271"/>
        <end position="300"/>
    </location>
</feature>
<dbReference type="PANTHER" id="PTHR12419">
    <property type="entry name" value="OTU DOMAIN CONTAINING PROTEIN"/>
    <property type="match status" value="1"/>
</dbReference>
<dbReference type="Pfam" id="PF02338">
    <property type="entry name" value="OTU"/>
    <property type="match status" value="1"/>
</dbReference>
<dbReference type="SUPFAM" id="SSF54001">
    <property type="entry name" value="Cysteine proteinases"/>
    <property type="match status" value="1"/>
</dbReference>
<sequence length="367" mass="41566">MAGKENKNNRKREERSIRKAHQNNRKQKEISSSYLLDDENFAGFSNQLATIGLKLRDISADGNCLFRALGDQIDGHSSRHLYHREQTVRYMVEHRNDFEPFVEDDCTFDNHVRKLRQDGTYAGNDAIVAFARNNNVNVVIHQLNTPMWTITGSDRQNAPQIHIAYHNGDHYSSVRKLTDISDNPTNIKLTTKTENKGKSSKRESRKKQASPGAVSHKMVAHISNVTGCQDLSLIQQLLEDWNSDVDLTIGMVLQFMQADTSDEDSQHSRHSANSNSSKPAQLWDSNGTGARLFGSNNIPSHSRDTSKKKSNIGQPQKRVSNKNRKELARKERKKRSDERKKNTTQQSSPSDSDESGILVKNMDILKV</sequence>
<feature type="region of interest" description="Disordered" evidence="14">
    <location>
        <begin position="182"/>
        <end position="215"/>
    </location>
</feature>
<keyword evidence="10" id="KW-0007">Acetylation</keyword>
<evidence type="ECO:0000256" key="7">
    <source>
        <dbReference type="ARBA" id="ARBA00022786"/>
    </source>
</evidence>
<keyword evidence="9" id="KW-0788">Thiol protease</keyword>